<proteinExistence type="predicted"/>
<reference evidence="1 2" key="1">
    <citation type="journal article" date="2018" name="Arch. Microbiol.">
        <title>Hymenobacter segetis sp. nov., isolated from soil.</title>
        <authorList>
            <person name="Ten L.N."/>
            <person name="Lim S.J."/>
            <person name="Kim B.O."/>
            <person name="Kang I.K."/>
            <person name="Jung H.Y."/>
        </authorList>
    </citation>
    <scope>NUCLEOTIDE SEQUENCE [LARGE SCALE GENOMIC DNA]</scope>
    <source>
        <strain evidence="1 2">S7-3-11</strain>
    </source>
</reference>
<comment type="caution">
    <text evidence="1">The sequence shown here is derived from an EMBL/GenBank/DDBJ whole genome shotgun (WGS) entry which is preliminary data.</text>
</comment>
<accession>A0ABU9M0N8</accession>
<keyword evidence="2" id="KW-1185">Reference proteome</keyword>
<dbReference type="SUPFAM" id="SSF47413">
    <property type="entry name" value="lambda repressor-like DNA-binding domains"/>
    <property type="match status" value="1"/>
</dbReference>
<dbReference type="EMBL" id="JBCEVZ010000045">
    <property type="protein sequence ID" value="MEL5995753.1"/>
    <property type="molecule type" value="Genomic_DNA"/>
</dbReference>
<dbReference type="Proteomes" id="UP001479606">
    <property type="component" value="Unassembled WGS sequence"/>
</dbReference>
<evidence type="ECO:0000313" key="2">
    <source>
        <dbReference type="Proteomes" id="UP001479606"/>
    </source>
</evidence>
<gene>
    <name evidence="1" type="ORF">AAFH49_16175</name>
</gene>
<name>A0ABU9M0N8_9BACT</name>
<protein>
    <recommendedName>
        <fullName evidence="3">HTH cro/C1-type domain-containing protein</fullName>
    </recommendedName>
</protein>
<dbReference type="RefSeq" id="WP_342299790.1">
    <property type="nucleotide sequence ID" value="NZ_JBCEVZ010000045.1"/>
</dbReference>
<dbReference type="InterPro" id="IPR010982">
    <property type="entry name" value="Lambda_DNA-bd_dom_sf"/>
</dbReference>
<evidence type="ECO:0000313" key="1">
    <source>
        <dbReference type="EMBL" id="MEL5995753.1"/>
    </source>
</evidence>
<evidence type="ECO:0008006" key="3">
    <source>
        <dbReference type="Google" id="ProtNLM"/>
    </source>
</evidence>
<sequence>MPRTFSHQTGPRAYQSAGQQLRAHYGLTQQWLAHYLEVPRSTVAMEEVGRASLPMASTLRLVPLLLGVPAPDGPAPEPAARPTAAGQAATLALMAVRQREVSHQLLRLGRQQEQLQVRLRLQTLPALLASLAPEPADEPQRRVLGYWAADAPAQLRDDEAALAVLDLRQRVLAFELAELQTLLSGPAEPPAH</sequence>
<organism evidence="1 2">
    <name type="scientific">Hymenobacter segetis</name>
    <dbReference type="NCBI Taxonomy" id="2025509"/>
    <lineage>
        <taxon>Bacteria</taxon>
        <taxon>Pseudomonadati</taxon>
        <taxon>Bacteroidota</taxon>
        <taxon>Cytophagia</taxon>
        <taxon>Cytophagales</taxon>
        <taxon>Hymenobacteraceae</taxon>
        <taxon>Hymenobacter</taxon>
    </lineage>
</organism>